<organism evidence="2 3">
    <name type="scientific">Pseudonocardia eucalypti</name>
    <dbReference type="NCBI Taxonomy" id="648755"/>
    <lineage>
        <taxon>Bacteria</taxon>
        <taxon>Bacillati</taxon>
        <taxon>Actinomycetota</taxon>
        <taxon>Actinomycetes</taxon>
        <taxon>Pseudonocardiales</taxon>
        <taxon>Pseudonocardiaceae</taxon>
        <taxon>Pseudonocardia</taxon>
    </lineage>
</organism>
<sequence length="129" mass="14205">MAIGRAPLKKGTVSVPVRNAEKPARRTVEKVERAAKSHRKTDRQVRRDVEDYNDYTETARDRTEDDTFDRAIDSYQRAAVNHYADQWGGPMARSAMGSYGGYSSPASYRSIGGFGGSDSGYVGKHRAAG</sequence>
<proteinExistence type="predicted"/>
<keyword evidence="3" id="KW-1185">Reference proteome</keyword>
<reference evidence="3" key="1">
    <citation type="journal article" date="2019" name="Int. J. Syst. Evol. Microbiol.">
        <title>The Global Catalogue of Microorganisms (GCM) 10K type strain sequencing project: providing services to taxonomists for standard genome sequencing and annotation.</title>
        <authorList>
            <consortium name="The Broad Institute Genomics Platform"/>
            <consortium name="The Broad Institute Genome Sequencing Center for Infectious Disease"/>
            <person name="Wu L."/>
            <person name="Ma J."/>
        </authorList>
    </citation>
    <scope>NUCLEOTIDE SEQUENCE [LARGE SCALE GENOMIC DNA]</scope>
    <source>
        <strain evidence="3">JCM 18303</strain>
    </source>
</reference>
<comment type="caution">
    <text evidence="2">The sequence shown here is derived from an EMBL/GenBank/DDBJ whole genome shotgun (WGS) entry which is preliminary data.</text>
</comment>
<evidence type="ECO:0000313" key="3">
    <source>
        <dbReference type="Proteomes" id="UP001428817"/>
    </source>
</evidence>
<feature type="compositionally biased region" description="Basic and acidic residues" evidence="1">
    <location>
        <begin position="21"/>
        <end position="35"/>
    </location>
</feature>
<protein>
    <submittedName>
        <fullName evidence="2">Uncharacterized protein</fullName>
    </submittedName>
</protein>
<dbReference type="EMBL" id="BAABJP010000068">
    <property type="protein sequence ID" value="GAA5175828.1"/>
    <property type="molecule type" value="Genomic_DNA"/>
</dbReference>
<name>A0ABP9RES1_9PSEU</name>
<feature type="region of interest" description="Disordered" evidence="1">
    <location>
        <begin position="21"/>
        <end position="61"/>
    </location>
</feature>
<evidence type="ECO:0000313" key="2">
    <source>
        <dbReference type="EMBL" id="GAA5175828.1"/>
    </source>
</evidence>
<accession>A0ABP9RES1</accession>
<gene>
    <name evidence="2" type="ORF">GCM10023321_82660</name>
</gene>
<evidence type="ECO:0000256" key="1">
    <source>
        <dbReference type="SAM" id="MobiDB-lite"/>
    </source>
</evidence>
<dbReference type="Proteomes" id="UP001428817">
    <property type="component" value="Unassembled WGS sequence"/>
</dbReference>
<feature type="region of interest" description="Disordered" evidence="1">
    <location>
        <begin position="107"/>
        <end position="129"/>
    </location>
</feature>